<name>A0A6P0HJ05_9ACTN</name>
<accession>A0A6P0HJ05</accession>
<gene>
    <name evidence="3" type="ORF">G3T38_09860</name>
</gene>
<evidence type="ECO:0000256" key="1">
    <source>
        <dbReference type="ARBA" id="ARBA00023118"/>
    </source>
</evidence>
<evidence type="ECO:0000313" key="3">
    <source>
        <dbReference type="EMBL" id="NEN78583.1"/>
    </source>
</evidence>
<dbReference type="GO" id="GO:0016779">
    <property type="term" value="F:nucleotidyltransferase activity"/>
    <property type="evidence" value="ECO:0007669"/>
    <property type="project" value="InterPro"/>
</dbReference>
<evidence type="ECO:0000256" key="2">
    <source>
        <dbReference type="SAM" id="MobiDB-lite"/>
    </source>
</evidence>
<sequence>MKHIDHFNVLLRDTINLSKFNLDVLEDKADEVFAALHDDELSGDDVLSMKRQGSWAQRTIITPQPGKDFDADVMVRLRYNPDWVDDPRKYSNLVYNAIDDSPVLNWRDFERHARCVRVHYDGMHVDVVPYVVFPDGTQRIINRDKNKFEITTPDEFTSWMQEKDQLANGNLRRAIRIVKYLRDHKGSFTGTPSIIITTLLGNQVTPAAKLNNPDAFKDVPTTLLTLIAGLNGWLAEYDGVPPVKPSGTGIDFTHRWQPESFSYFKKRIAAHGAEIDDAFHETDHEDSVTKWQALFGEGFKAPKTSGGGSGGAAGTGAATTSSRNGRAG</sequence>
<reference evidence="3 4" key="1">
    <citation type="journal article" date="2014" name="Int. J. Syst. Evol. Microbiol.">
        <title>Nocardioides zeae sp. nov., isolated from the stem of Zea mays.</title>
        <authorList>
            <person name="Glaeser S.P."/>
            <person name="McInroy J.A."/>
            <person name="Busse H.J."/>
            <person name="Kampfer P."/>
        </authorList>
    </citation>
    <scope>NUCLEOTIDE SEQUENCE [LARGE SCALE GENOMIC DNA]</scope>
    <source>
        <strain evidence="3 4">JCM 30728</strain>
    </source>
</reference>
<organism evidence="3 4">
    <name type="scientific">Nocardioides zeae</name>
    <dbReference type="NCBI Taxonomy" id="1457234"/>
    <lineage>
        <taxon>Bacteria</taxon>
        <taxon>Bacillati</taxon>
        <taxon>Actinomycetota</taxon>
        <taxon>Actinomycetes</taxon>
        <taxon>Propionibacteriales</taxon>
        <taxon>Nocardioidaceae</taxon>
        <taxon>Nocardioides</taxon>
    </lineage>
</organism>
<dbReference type="EMBL" id="JAAGXA010000006">
    <property type="protein sequence ID" value="NEN78583.1"/>
    <property type="molecule type" value="Genomic_DNA"/>
</dbReference>
<dbReference type="GO" id="GO:0051607">
    <property type="term" value="P:defense response to virus"/>
    <property type="evidence" value="ECO:0007669"/>
    <property type="project" value="UniProtKB-KW"/>
</dbReference>
<feature type="region of interest" description="Disordered" evidence="2">
    <location>
        <begin position="299"/>
        <end position="328"/>
    </location>
</feature>
<protein>
    <submittedName>
        <fullName evidence="3">Nucleotidyltransferase</fullName>
    </submittedName>
</protein>
<evidence type="ECO:0000313" key="4">
    <source>
        <dbReference type="Proteomes" id="UP000468687"/>
    </source>
</evidence>
<dbReference type="RefSeq" id="WP_163772138.1">
    <property type="nucleotide sequence ID" value="NZ_JAAGXA010000006.1"/>
</dbReference>
<dbReference type="Proteomes" id="UP000468687">
    <property type="component" value="Unassembled WGS sequence"/>
</dbReference>
<dbReference type="AlphaFoldDB" id="A0A6P0HJ05"/>
<dbReference type="CDD" id="cd05400">
    <property type="entry name" value="NT_2-5OAS_ClassI-CCAase"/>
    <property type="match status" value="1"/>
</dbReference>
<comment type="caution">
    <text evidence="3">The sequence shown here is derived from an EMBL/GenBank/DDBJ whole genome shotgun (WGS) entry which is preliminary data.</text>
</comment>
<keyword evidence="1" id="KW-0051">Antiviral defense</keyword>
<keyword evidence="3" id="KW-0808">Transferase</keyword>
<keyword evidence="4" id="KW-1185">Reference proteome</keyword>
<feature type="compositionally biased region" description="Gly residues" evidence="2">
    <location>
        <begin position="305"/>
        <end position="314"/>
    </location>
</feature>
<proteinExistence type="predicted"/>
<dbReference type="Pfam" id="PF18144">
    <property type="entry name" value="SMODS"/>
    <property type="match status" value="1"/>
</dbReference>
<dbReference type="InterPro" id="IPR006116">
    <property type="entry name" value="NT_2-5OAS_ClassI-CCAase"/>
</dbReference>